<organism evidence="2 3">
    <name type="scientific">Marvinbryantia formatexigens DSM 14469</name>
    <dbReference type="NCBI Taxonomy" id="478749"/>
    <lineage>
        <taxon>Bacteria</taxon>
        <taxon>Bacillati</taxon>
        <taxon>Bacillota</taxon>
        <taxon>Clostridia</taxon>
        <taxon>Lachnospirales</taxon>
        <taxon>Lachnospiraceae</taxon>
        <taxon>Marvinbryantia</taxon>
    </lineage>
</organism>
<dbReference type="EMBL" id="ACCL02000011">
    <property type="protein sequence ID" value="EET60323.1"/>
    <property type="molecule type" value="Genomic_DNA"/>
</dbReference>
<dbReference type="RefSeq" id="WP_006862303.1">
    <property type="nucleotide sequence ID" value="NZ_ACCL02000011.1"/>
</dbReference>
<sequence>MEKVYIISRYAAATKKERCFNEQVARYFCRQIMREGNRPVAPHLFYPQFSDDSNPEERKAGLELALRDLDECDSFLLVIIDGIISEGMRGEIERVSRTENRRGYLVAMSRKEAEKLIEGSETDDAARSKHRSACRLSNGIFKLHKKA</sequence>
<proteinExistence type="predicted"/>
<reference evidence="2" key="1">
    <citation type="submission" date="2009-07" db="EMBL/GenBank/DDBJ databases">
        <authorList>
            <person name="Weinstock G."/>
            <person name="Sodergren E."/>
            <person name="Clifton S."/>
            <person name="Fulton L."/>
            <person name="Fulton B."/>
            <person name="Courtney L."/>
            <person name="Fronick C."/>
            <person name="Harrison M."/>
            <person name="Strong C."/>
            <person name="Farmer C."/>
            <person name="Delahaunty K."/>
            <person name="Markovic C."/>
            <person name="Hall O."/>
            <person name="Minx P."/>
            <person name="Tomlinson C."/>
            <person name="Mitreva M."/>
            <person name="Nelson J."/>
            <person name="Hou S."/>
            <person name="Wollam A."/>
            <person name="Pepin K.H."/>
            <person name="Johnson M."/>
            <person name="Bhonagiri V."/>
            <person name="Nash W.E."/>
            <person name="Warren W."/>
            <person name="Chinwalla A."/>
            <person name="Mardis E.R."/>
            <person name="Wilson R.K."/>
        </authorList>
    </citation>
    <scope>NUCLEOTIDE SEQUENCE [LARGE SCALE GENOMIC DNA]</scope>
    <source>
        <strain evidence="2">DSM 14469</strain>
    </source>
</reference>
<evidence type="ECO:0000313" key="3">
    <source>
        <dbReference type="Proteomes" id="UP000005561"/>
    </source>
</evidence>
<comment type="caution">
    <text evidence="2">The sequence shown here is derived from an EMBL/GenBank/DDBJ whole genome shotgun (WGS) entry which is preliminary data.</text>
</comment>
<accession>C6LFV9</accession>
<feature type="domain" description="DUF7768" evidence="1">
    <location>
        <begin position="3"/>
        <end position="99"/>
    </location>
</feature>
<dbReference type="InterPro" id="IPR056670">
    <property type="entry name" value="DUF7768"/>
</dbReference>
<gene>
    <name evidence="2" type="ORF">BRYFOR_07519</name>
</gene>
<name>C6LFV9_9FIRM</name>
<keyword evidence="3" id="KW-1185">Reference proteome</keyword>
<protein>
    <recommendedName>
        <fullName evidence="1">DUF7768 domain-containing protein</fullName>
    </recommendedName>
</protein>
<dbReference type="Gene3D" id="3.40.50.10400">
    <property type="entry name" value="Hypothetical protein PA1492"/>
    <property type="match status" value="1"/>
</dbReference>
<dbReference type="Pfam" id="PF24963">
    <property type="entry name" value="DUF7768"/>
    <property type="match status" value="1"/>
</dbReference>
<dbReference type="OrthoDB" id="9807423at2"/>
<dbReference type="AlphaFoldDB" id="C6LFV9"/>
<dbReference type="Proteomes" id="UP000005561">
    <property type="component" value="Unassembled WGS sequence"/>
</dbReference>
<evidence type="ECO:0000259" key="1">
    <source>
        <dbReference type="Pfam" id="PF24963"/>
    </source>
</evidence>
<evidence type="ECO:0000313" key="2">
    <source>
        <dbReference type="EMBL" id="EET60323.1"/>
    </source>
</evidence>